<reference evidence="10" key="2">
    <citation type="submission" date="2023-06" db="EMBL/GenBank/DDBJ databases">
        <authorList>
            <person name="Ma L."/>
            <person name="Liu K.-W."/>
            <person name="Li Z."/>
            <person name="Hsiao Y.-Y."/>
            <person name="Qi Y."/>
            <person name="Fu T."/>
            <person name="Tang G."/>
            <person name="Zhang D."/>
            <person name="Sun W.-H."/>
            <person name="Liu D.-K."/>
            <person name="Li Y."/>
            <person name="Chen G.-Z."/>
            <person name="Liu X.-D."/>
            <person name="Liao X.-Y."/>
            <person name="Jiang Y.-T."/>
            <person name="Yu X."/>
            <person name="Hao Y."/>
            <person name="Huang J."/>
            <person name="Zhao X.-W."/>
            <person name="Ke S."/>
            <person name="Chen Y.-Y."/>
            <person name="Wu W.-L."/>
            <person name="Hsu J.-L."/>
            <person name="Lin Y.-F."/>
            <person name="Huang M.-D."/>
            <person name="Li C.-Y."/>
            <person name="Huang L."/>
            <person name="Wang Z.-W."/>
            <person name="Zhao X."/>
            <person name="Zhong W.-Y."/>
            <person name="Peng D.-H."/>
            <person name="Ahmad S."/>
            <person name="Lan S."/>
            <person name="Zhang J.-S."/>
            <person name="Tsai W.-C."/>
            <person name="Van De Peer Y."/>
            <person name="Liu Z.-J."/>
        </authorList>
    </citation>
    <scope>NUCLEOTIDE SEQUENCE</scope>
    <source>
        <strain evidence="10">CP</strain>
        <tissue evidence="10">Leaves</tissue>
    </source>
</reference>
<comment type="caution">
    <text evidence="10">The sequence shown here is derived from an EMBL/GenBank/DDBJ whole genome shotgun (WGS) entry which is preliminary data.</text>
</comment>
<dbReference type="PANTHER" id="PTHR22594:SF36">
    <property type="entry name" value="ASPARAGINE--TRNA LIGASE, CYTOPLASMIC 2"/>
    <property type="match status" value="1"/>
</dbReference>
<evidence type="ECO:0000256" key="5">
    <source>
        <dbReference type="ARBA" id="ARBA00022840"/>
    </source>
</evidence>
<accession>A0AAV9CK68</accession>
<gene>
    <name evidence="10" type="primary">SYNC2</name>
    <name evidence="10" type="ORF">QJS10_CPB18g00662</name>
</gene>
<dbReference type="Gene3D" id="3.30.930.10">
    <property type="entry name" value="Bira Bifunctional Protein, Domain 2"/>
    <property type="match status" value="1"/>
</dbReference>
<evidence type="ECO:0000256" key="3">
    <source>
        <dbReference type="ARBA" id="ARBA00022598"/>
    </source>
</evidence>
<dbReference type="GO" id="GO:0005524">
    <property type="term" value="F:ATP binding"/>
    <property type="evidence" value="ECO:0007669"/>
    <property type="project" value="UniProtKB-KW"/>
</dbReference>
<dbReference type="NCBIfam" id="TIGR00457">
    <property type="entry name" value="asnS"/>
    <property type="match status" value="1"/>
</dbReference>
<name>A0AAV9CK68_ACOCL</name>
<evidence type="ECO:0000256" key="8">
    <source>
        <dbReference type="SAM" id="Coils"/>
    </source>
</evidence>
<keyword evidence="8" id="KW-0175">Coiled coil</keyword>
<feature type="domain" description="Aminoacyl-tRNA synthetase class II (D/K/N)" evidence="9">
    <location>
        <begin position="279"/>
        <end position="537"/>
    </location>
</feature>
<dbReference type="PANTHER" id="PTHR22594">
    <property type="entry name" value="ASPARTYL/LYSYL-TRNA SYNTHETASE"/>
    <property type="match status" value="1"/>
</dbReference>
<dbReference type="NCBIfam" id="NF003037">
    <property type="entry name" value="PRK03932.1"/>
    <property type="match status" value="1"/>
</dbReference>
<keyword evidence="5" id="KW-0067">ATP-binding</keyword>
<feature type="coiled-coil region" evidence="8">
    <location>
        <begin position="214"/>
        <end position="261"/>
    </location>
</feature>
<organism evidence="10 11">
    <name type="scientific">Acorus calamus</name>
    <name type="common">Sweet flag</name>
    <dbReference type="NCBI Taxonomy" id="4465"/>
    <lineage>
        <taxon>Eukaryota</taxon>
        <taxon>Viridiplantae</taxon>
        <taxon>Streptophyta</taxon>
        <taxon>Embryophyta</taxon>
        <taxon>Tracheophyta</taxon>
        <taxon>Spermatophyta</taxon>
        <taxon>Magnoliopsida</taxon>
        <taxon>Liliopsida</taxon>
        <taxon>Acoraceae</taxon>
        <taxon>Acorus</taxon>
    </lineage>
</organism>
<dbReference type="GO" id="GO:0006421">
    <property type="term" value="P:asparaginyl-tRNA aminoacylation"/>
    <property type="evidence" value="ECO:0007669"/>
    <property type="project" value="InterPro"/>
</dbReference>
<keyword evidence="11" id="KW-1185">Reference proteome</keyword>
<comment type="similarity">
    <text evidence="1">Belongs to the class-II aminoacyl-tRNA synthetase family.</text>
</comment>
<reference evidence="10" key="1">
    <citation type="journal article" date="2023" name="Nat. Commun.">
        <title>Diploid and tetraploid genomes of Acorus and the evolution of monocots.</title>
        <authorList>
            <person name="Ma L."/>
            <person name="Liu K.W."/>
            <person name="Li Z."/>
            <person name="Hsiao Y.Y."/>
            <person name="Qi Y."/>
            <person name="Fu T."/>
            <person name="Tang G.D."/>
            <person name="Zhang D."/>
            <person name="Sun W.H."/>
            <person name="Liu D.K."/>
            <person name="Li Y."/>
            <person name="Chen G.Z."/>
            <person name="Liu X.D."/>
            <person name="Liao X.Y."/>
            <person name="Jiang Y.T."/>
            <person name="Yu X."/>
            <person name="Hao Y."/>
            <person name="Huang J."/>
            <person name="Zhao X.W."/>
            <person name="Ke S."/>
            <person name="Chen Y.Y."/>
            <person name="Wu W.L."/>
            <person name="Hsu J.L."/>
            <person name="Lin Y.F."/>
            <person name="Huang M.D."/>
            <person name="Li C.Y."/>
            <person name="Huang L."/>
            <person name="Wang Z.W."/>
            <person name="Zhao X."/>
            <person name="Zhong W.Y."/>
            <person name="Peng D.H."/>
            <person name="Ahmad S."/>
            <person name="Lan S."/>
            <person name="Zhang J.S."/>
            <person name="Tsai W.C."/>
            <person name="Van de Peer Y."/>
            <person name="Liu Z.J."/>
        </authorList>
    </citation>
    <scope>NUCLEOTIDE SEQUENCE</scope>
    <source>
        <strain evidence="10">CP</strain>
    </source>
</reference>
<dbReference type="Pfam" id="PF00152">
    <property type="entry name" value="tRNA-synt_2"/>
    <property type="match status" value="1"/>
</dbReference>
<dbReference type="Proteomes" id="UP001180020">
    <property type="component" value="Unassembled WGS sequence"/>
</dbReference>
<evidence type="ECO:0000256" key="2">
    <source>
        <dbReference type="ARBA" id="ARBA00012816"/>
    </source>
</evidence>
<dbReference type="SUPFAM" id="SSF55681">
    <property type="entry name" value="Class II aaRS and biotin synthetases"/>
    <property type="match status" value="1"/>
</dbReference>
<dbReference type="EC" id="6.1.1.22" evidence="2"/>
<dbReference type="AlphaFoldDB" id="A0AAV9CK68"/>
<proteinExistence type="inferred from homology"/>
<evidence type="ECO:0000256" key="4">
    <source>
        <dbReference type="ARBA" id="ARBA00022741"/>
    </source>
</evidence>
<dbReference type="GO" id="GO:0004816">
    <property type="term" value="F:asparagine-tRNA ligase activity"/>
    <property type="evidence" value="ECO:0007669"/>
    <property type="project" value="UniProtKB-EC"/>
</dbReference>
<evidence type="ECO:0000256" key="6">
    <source>
        <dbReference type="ARBA" id="ARBA00022917"/>
    </source>
</evidence>
<evidence type="ECO:0000313" key="11">
    <source>
        <dbReference type="Proteomes" id="UP001180020"/>
    </source>
</evidence>
<keyword evidence="3 10" id="KW-0436">Ligase</keyword>
<evidence type="ECO:0000256" key="7">
    <source>
        <dbReference type="ARBA" id="ARBA00023146"/>
    </source>
</evidence>
<dbReference type="InterPro" id="IPR004522">
    <property type="entry name" value="Asn-tRNA-ligase"/>
</dbReference>
<evidence type="ECO:0000259" key="9">
    <source>
        <dbReference type="Pfam" id="PF00152"/>
    </source>
</evidence>
<dbReference type="GO" id="GO:0005739">
    <property type="term" value="C:mitochondrion"/>
    <property type="evidence" value="ECO:0007669"/>
    <property type="project" value="TreeGrafter"/>
</dbReference>
<dbReference type="EMBL" id="JAUJYO010000018">
    <property type="protein sequence ID" value="KAK1289145.1"/>
    <property type="molecule type" value="Genomic_DNA"/>
</dbReference>
<evidence type="ECO:0000256" key="1">
    <source>
        <dbReference type="ARBA" id="ARBA00008226"/>
    </source>
</evidence>
<dbReference type="InterPro" id="IPR004364">
    <property type="entry name" value="Aa-tRNA-synt_II"/>
</dbReference>
<keyword evidence="6" id="KW-0648">Protein biosynthesis</keyword>
<evidence type="ECO:0000313" key="10">
    <source>
        <dbReference type="EMBL" id="KAK1289145.1"/>
    </source>
</evidence>
<keyword evidence="4" id="KW-0547">Nucleotide-binding</keyword>
<dbReference type="InterPro" id="IPR045864">
    <property type="entry name" value="aa-tRNA-synth_II/BPL/LPL"/>
</dbReference>
<keyword evidence="7" id="KW-0030">Aminoacyl-tRNA synthetase</keyword>
<protein>
    <recommendedName>
        <fullName evidence="2">asparagine--tRNA ligase</fullName>
        <ecNumber evidence="2">6.1.1.22</ecNumber>
    </recommendedName>
</protein>
<sequence length="543" mass="60962">MVVGPQPKGDVTCSEVLMSRIPLLRSIARIIIGGGGSGGGEGRPVEVAAPDPVPSVVYLLVNDGSCVSSLQVVIDSSVSPVNQFMAIGTSVLLEGLLKEPSVPGKHVIELQVEKVLHVGTVDLNKYPLTKTIYPVDFLRVYSHFRPRTTTMASVTRIRSALGYSTHIFCQNNGFFNVHMPILTSTDSRGHSEMFQVTTLLGKAEMNTKDDSGELDIINAAIKEKRSRIEQLKRNESDKEALLAALRDLQKANELVLQIEQQKSKFLPSLKDGKVDFSKDYFSRQANLTNSSVLHLESYACALSSVYAFGPVFQAEKTRHLAESWMVELELAFADMEDVVKCAVNYLKFLCQRILESNSDDLKFLSKRKEKTCIDSLQLIKSSSFEKITYTDAVELLKKVTDKTFKTKIEWGMSLAEEHESHLAEAIFKQPVIVYDFPKEIKPFYMRLNDDGRTVSAFDVVVPKVGVLILGGQREERFKSINKRIEELGLPREQYEWYLDLRRHGTVKHSGFSLQFEHMVMLATGVENIRDVIPYPRTPGKLSY</sequence>